<organism evidence="2 3">
    <name type="scientific">Neolecta irregularis (strain DAH-3)</name>
    <dbReference type="NCBI Taxonomy" id="1198029"/>
    <lineage>
        <taxon>Eukaryota</taxon>
        <taxon>Fungi</taxon>
        <taxon>Dikarya</taxon>
        <taxon>Ascomycota</taxon>
        <taxon>Taphrinomycotina</taxon>
        <taxon>Neolectales</taxon>
        <taxon>Neolectaceae</taxon>
        <taxon>Neolecta</taxon>
    </lineage>
</organism>
<protein>
    <submittedName>
        <fullName evidence="2">Uncharacterized protein</fullName>
    </submittedName>
</protein>
<sequence>MKRSTIKLHRSFGHPHCHDASRMPRQSTNNPRPPVTPSPFRFVTDPHSTSRAQASPFAPQPRFLVPQSSPRSGQSTPQRPLPKRPELEQIVDSDGDSSIPRKRRLLACRGDDIVTDNDDTNSDTRKHGLTLADDIDSSPPSSTSFTATPSSTTFTLPTLRSLPRAPCVQPAPLVEPTTPIQSLGQPSKPASSYLKALKPLSTIPGIPETVLPKDWSPSRKRGSKWVPGGFAETVCAWVVESESRVTLTNQKHEERITIKLVVIENGQAFVIGREDQKLLLISTRKERLHRLSVDSCILAGQPVSKFMLDDIEWSICTNWKLQE</sequence>
<name>A0A1U7LR96_NEOID</name>
<feature type="compositionally biased region" description="Basic residues" evidence="1">
    <location>
        <begin position="1"/>
        <end position="15"/>
    </location>
</feature>
<feature type="compositionally biased region" description="Low complexity" evidence="1">
    <location>
        <begin position="137"/>
        <end position="158"/>
    </location>
</feature>
<evidence type="ECO:0000313" key="2">
    <source>
        <dbReference type="EMBL" id="OLL25164.1"/>
    </source>
</evidence>
<evidence type="ECO:0000313" key="3">
    <source>
        <dbReference type="Proteomes" id="UP000186594"/>
    </source>
</evidence>
<dbReference type="Proteomes" id="UP000186594">
    <property type="component" value="Unassembled WGS sequence"/>
</dbReference>
<proteinExistence type="predicted"/>
<keyword evidence="3" id="KW-1185">Reference proteome</keyword>
<dbReference type="AlphaFoldDB" id="A0A1U7LR96"/>
<accession>A0A1U7LR96</accession>
<evidence type="ECO:0000256" key="1">
    <source>
        <dbReference type="SAM" id="MobiDB-lite"/>
    </source>
</evidence>
<feature type="compositionally biased region" description="Polar residues" evidence="1">
    <location>
        <begin position="66"/>
        <end position="78"/>
    </location>
</feature>
<reference evidence="2 3" key="1">
    <citation type="submission" date="2016-04" db="EMBL/GenBank/DDBJ databases">
        <title>Evolutionary innovation and constraint leading to complex multicellularity in the Ascomycota.</title>
        <authorList>
            <person name="Cisse O."/>
            <person name="Nguyen A."/>
            <person name="Hewitt D.A."/>
            <person name="Jedd G."/>
            <person name="Stajich J.E."/>
        </authorList>
    </citation>
    <scope>NUCLEOTIDE SEQUENCE [LARGE SCALE GENOMIC DNA]</scope>
    <source>
        <strain evidence="2 3">DAH-3</strain>
    </source>
</reference>
<feature type="region of interest" description="Disordered" evidence="1">
    <location>
        <begin position="1"/>
        <end position="158"/>
    </location>
</feature>
<dbReference type="EMBL" id="LXFE01000486">
    <property type="protein sequence ID" value="OLL25164.1"/>
    <property type="molecule type" value="Genomic_DNA"/>
</dbReference>
<gene>
    <name evidence="2" type="ORF">NEOLI_003474</name>
</gene>
<comment type="caution">
    <text evidence="2">The sequence shown here is derived from an EMBL/GenBank/DDBJ whole genome shotgun (WGS) entry which is preliminary data.</text>
</comment>